<dbReference type="InterPro" id="IPR011009">
    <property type="entry name" value="Kinase-like_dom_sf"/>
</dbReference>
<evidence type="ECO:0000259" key="1">
    <source>
        <dbReference type="Pfam" id="PF01636"/>
    </source>
</evidence>
<dbReference type="OrthoDB" id="3816435at2"/>
<evidence type="ECO:0000313" key="2">
    <source>
        <dbReference type="EMBL" id="OME93980.1"/>
    </source>
</evidence>
<comment type="caution">
    <text evidence="2">The sequence shown here is derived from an EMBL/GenBank/DDBJ whole genome shotgun (WGS) entry which is preliminary data.</text>
</comment>
<accession>A0A1R1B4A1</accession>
<dbReference type="AlphaFoldDB" id="A0A1R1B4A1"/>
<dbReference type="SUPFAM" id="SSF56112">
    <property type="entry name" value="Protein kinase-like (PK-like)"/>
    <property type="match status" value="1"/>
</dbReference>
<protein>
    <recommendedName>
        <fullName evidence="1">Aminoglycoside phosphotransferase domain-containing protein</fullName>
    </recommendedName>
</protein>
<proteinExistence type="predicted"/>
<dbReference type="Pfam" id="PF01636">
    <property type="entry name" value="APH"/>
    <property type="match status" value="1"/>
</dbReference>
<gene>
    <name evidence="2" type="ORF">BK123_12170</name>
</gene>
<dbReference type="Proteomes" id="UP000187074">
    <property type="component" value="Unassembled WGS sequence"/>
</dbReference>
<dbReference type="RefSeq" id="WP_076322646.1">
    <property type="nucleotide sequence ID" value="NZ_MRTF01000003.1"/>
</dbReference>
<organism evidence="2 3">
    <name type="scientific">Paenibacillus lautus</name>
    <name type="common">Bacillus lautus</name>
    <dbReference type="NCBI Taxonomy" id="1401"/>
    <lineage>
        <taxon>Bacteria</taxon>
        <taxon>Bacillati</taxon>
        <taxon>Bacillota</taxon>
        <taxon>Bacilli</taxon>
        <taxon>Bacillales</taxon>
        <taxon>Paenibacillaceae</taxon>
        <taxon>Paenibacillus</taxon>
    </lineage>
</organism>
<dbReference type="Gene3D" id="3.90.1200.10">
    <property type="match status" value="1"/>
</dbReference>
<feature type="domain" description="Aminoglycoside phosphotransferase" evidence="1">
    <location>
        <begin position="120"/>
        <end position="288"/>
    </location>
</feature>
<dbReference type="STRING" id="1401.BK123_12170"/>
<sequence>MHSEIILKNNSNIPIEDKFDQINACIESIHGNSAAELVSITCDNTGYKTPNFTTSGIFRLHGLVKLYNELKPWCVILKIIKPDTPEKDNFEHHNYWRREALVFESGVLRELPDSIYGAESYLVEEQQDGTIWIWMEYIKGEYAKTVEQFSYIARQLGRFNGAYLKGIKMMPEHEWICRAWLKSWSTASRIYAPNMEEYVSRISTDNVQSTWAWYQEMLKNIDSSIDSLQQLPRVLAHQDLSQMNMLLVKKEASESQLVLIDWQFMSISGIGEDLGKLYGVNMSLGSIPPDQYMRFQSSLYNAYLEGLRDMGWQGDMGLVRYGFCLSTALRSVWEVPQFFSIMAQLEDEPNNIKLEERLTRLDCIITVHKQMAAEANSIKLTLKEKSI</sequence>
<dbReference type="InterPro" id="IPR002575">
    <property type="entry name" value="Aminoglycoside_PTrfase"/>
</dbReference>
<dbReference type="EMBL" id="MRTF01000003">
    <property type="protein sequence ID" value="OME93980.1"/>
    <property type="molecule type" value="Genomic_DNA"/>
</dbReference>
<evidence type="ECO:0000313" key="3">
    <source>
        <dbReference type="Proteomes" id="UP000187074"/>
    </source>
</evidence>
<reference evidence="2 3" key="1">
    <citation type="submission" date="2016-11" db="EMBL/GenBank/DDBJ databases">
        <title>Paenibacillus species isolates.</title>
        <authorList>
            <person name="Beno S.M."/>
        </authorList>
    </citation>
    <scope>NUCLEOTIDE SEQUENCE [LARGE SCALE GENOMIC DNA]</scope>
    <source>
        <strain evidence="2 3">FSL F4-0100</strain>
    </source>
</reference>
<name>A0A1R1B4A1_PAELA</name>